<keyword evidence="3" id="KW-1185">Reference proteome</keyword>
<organism evidence="2 3">
    <name type="scientific">Aureliella helgolandensis</name>
    <dbReference type="NCBI Taxonomy" id="2527968"/>
    <lineage>
        <taxon>Bacteria</taxon>
        <taxon>Pseudomonadati</taxon>
        <taxon>Planctomycetota</taxon>
        <taxon>Planctomycetia</taxon>
        <taxon>Pirellulales</taxon>
        <taxon>Pirellulaceae</taxon>
        <taxon>Aureliella</taxon>
    </lineage>
</organism>
<dbReference type="Pfam" id="PF18134">
    <property type="entry name" value="AGS_C"/>
    <property type="match status" value="1"/>
</dbReference>
<dbReference type="GO" id="GO:0009190">
    <property type="term" value="P:cyclic nucleotide biosynthetic process"/>
    <property type="evidence" value="ECO:0007669"/>
    <property type="project" value="InterPro"/>
</dbReference>
<dbReference type="Proteomes" id="UP000318017">
    <property type="component" value="Chromosome"/>
</dbReference>
<dbReference type="InterPro" id="IPR040511">
    <property type="entry name" value="AGS_C"/>
</dbReference>
<evidence type="ECO:0000313" key="2">
    <source>
        <dbReference type="EMBL" id="QDV26034.1"/>
    </source>
</evidence>
<dbReference type="KEGG" id="ahel:Q31a_44040"/>
<reference evidence="2 3" key="1">
    <citation type="submission" date="2019-02" db="EMBL/GenBank/DDBJ databases">
        <title>Deep-cultivation of Planctomycetes and their phenomic and genomic characterization uncovers novel biology.</title>
        <authorList>
            <person name="Wiegand S."/>
            <person name="Jogler M."/>
            <person name="Boedeker C."/>
            <person name="Pinto D."/>
            <person name="Vollmers J."/>
            <person name="Rivas-Marin E."/>
            <person name="Kohn T."/>
            <person name="Peeters S.H."/>
            <person name="Heuer A."/>
            <person name="Rast P."/>
            <person name="Oberbeckmann S."/>
            <person name="Bunk B."/>
            <person name="Jeske O."/>
            <person name="Meyerdierks A."/>
            <person name="Storesund J.E."/>
            <person name="Kallscheuer N."/>
            <person name="Luecker S."/>
            <person name="Lage O.M."/>
            <person name="Pohl T."/>
            <person name="Merkel B.J."/>
            <person name="Hornburger P."/>
            <person name="Mueller R.-W."/>
            <person name="Bruemmer F."/>
            <person name="Labrenz M."/>
            <person name="Spormann A.M."/>
            <person name="Op den Camp H."/>
            <person name="Overmann J."/>
            <person name="Amann R."/>
            <person name="Jetten M.S.M."/>
            <person name="Mascher T."/>
            <person name="Medema M.H."/>
            <person name="Devos D.P."/>
            <person name="Kaster A.-K."/>
            <person name="Ovreas L."/>
            <person name="Rohde M."/>
            <person name="Galperin M.Y."/>
            <person name="Jogler C."/>
        </authorList>
    </citation>
    <scope>NUCLEOTIDE SEQUENCE [LARGE SCALE GENOMIC DNA]</scope>
    <source>
        <strain evidence="2 3">Q31a</strain>
    </source>
</reference>
<dbReference type="InterPro" id="IPR001054">
    <property type="entry name" value="A/G_cyclase"/>
</dbReference>
<dbReference type="GO" id="GO:0035556">
    <property type="term" value="P:intracellular signal transduction"/>
    <property type="evidence" value="ECO:0007669"/>
    <property type="project" value="InterPro"/>
</dbReference>
<evidence type="ECO:0000313" key="3">
    <source>
        <dbReference type="Proteomes" id="UP000318017"/>
    </source>
</evidence>
<dbReference type="CDD" id="cd07302">
    <property type="entry name" value="CHD"/>
    <property type="match status" value="1"/>
</dbReference>
<dbReference type="SUPFAM" id="SSF55073">
    <property type="entry name" value="Nucleotide cyclase"/>
    <property type="match status" value="1"/>
</dbReference>
<accession>A0A518GBS2</accession>
<dbReference type="OrthoDB" id="9806704at2"/>
<dbReference type="Gene3D" id="3.30.70.1230">
    <property type="entry name" value="Nucleotide cyclase"/>
    <property type="match status" value="1"/>
</dbReference>
<sequence>MQQLGTPLLKDSLLRSFENGLEGQFLESRSRYSSKAASMSANSRGGLIVEADEAQLALRPLFGKGLALKPTIGDHPDFLHLRGTDDVCYCAITTLFMDIESSTRLSLLFPLEEVRRIKNAFIQTAIQIVRCFDGHVHRIMGDAVMAYFGGPMVKPEDAAINGVNCAATLQVFAEQIVGPKLSTMGFNHEFGIRIGLDHGPEKAVLWSSYGYPGVEEVTATSFFVDVAAKLQHAASRNRSMVGGSLVDTLDFPESLVAIKRVKRDGSPVEIPFVQPNHTDQHGTAINYRQWRLSTYEYLKCTPLSSTKLIESGSIPALRVFAEVYDEDRVERQGSYFAASRIVPKNRWIKFTVAIPYLPQLPYTIRCSAKNHGTEAWNKNPVDGDAHSRDYEIRTQEQHERFSHWEKTKYRGLHYLTIEVRTSHGVQFRTTFGVYVE</sequence>
<dbReference type="GO" id="GO:0004016">
    <property type="term" value="F:adenylate cyclase activity"/>
    <property type="evidence" value="ECO:0007669"/>
    <property type="project" value="UniProtKB-ARBA"/>
</dbReference>
<dbReference type="PROSITE" id="PS50125">
    <property type="entry name" value="GUANYLATE_CYCLASE_2"/>
    <property type="match status" value="1"/>
</dbReference>
<proteinExistence type="predicted"/>
<gene>
    <name evidence="2" type="ORF">Q31a_44040</name>
</gene>
<dbReference type="InterPro" id="IPR029787">
    <property type="entry name" value="Nucleotide_cyclase"/>
</dbReference>
<dbReference type="EMBL" id="CP036298">
    <property type="protein sequence ID" value="QDV26034.1"/>
    <property type="molecule type" value="Genomic_DNA"/>
</dbReference>
<feature type="domain" description="Guanylate cyclase" evidence="1">
    <location>
        <begin position="93"/>
        <end position="231"/>
    </location>
</feature>
<name>A0A518GBS2_9BACT</name>
<dbReference type="AlphaFoldDB" id="A0A518GBS2"/>
<protein>
    <submittedName>
        <fullName evidence="2">Adenylate and Guanylate cyclase catalytic domain protein</fullName>
    </submittedName>
</protein>
<evidence type="ECO:0000259" key="1">
    <source>
        <dbReference type="PROSITE" id="PS50125"/>
    </source>
</evidence>